<reference evidence="1 2" key="1">
    <citation type="submission" date="2016-10" db="EMBL/GenBank/DDBJ databases">
        <title>Draft genome sequence of Coniochaeta ligniaria NRRL30616, a lignocellulolytic fungus for bioabatement of inhibitors in plant biomass hydrolysates.</title>
        <authorList>
            <consortium name="DOE Joint Genome Institute"/>
            <person name="Jimenez D.J."/>
            <person name="Hector R.E."/>
            <person name="Riley R."/>
            <person name="Sun H."/>
            <person name="Grigoriev I.V."/>
            <person name="Van Elsas J.D."/>
            <person name="Nichols N.N."/>
        </authorList>
    </citation>
    <scope>NUCLEOTIDE SEQUENCE [LARGE SCALE GENOMIC DNA]</scope>
    <source>
        <strain evidence="1 2">NRRL 30616</strain>
    </source>
</reference>
<sequence length="296" mass="32382">MNKHREETLTQMRLLVSRALAENQNFISRLLPVMNTPTQRLCRALEELQAKIRAVQTMEAQVQASQLTIDAMFLLGQDVKQSLNDIALEDLKMKRGEEKDEAMDTLATLVTTFLERLDVIVASTVTDSRRDDIKAPSKCYALKSLTNDKCSQNPTKLSSASEDLHNASSDFLQHEDGKKIAETFGYSQAAKLPNGAVILAGMLGVDSAMNLAPTLDGQVETILNHVDAALSEAGEKPSDVYKVTNYHLSIEQSAGPVTAAWLARYSVKPTWTAVGVRELGVPGALLEIQVEAWPSA</sequence>
<dbReference type="AlphaFoldDB" id="A0A1J7J3S9"/>
<dbReference type="Gene3D" id="3.30.1330.40">
    <property type="entry name" value="RutC-like"/>
    <property type="match status" value="1"/>
</dbReference>
<proteinExistence type="predicted"/>
<accession>A0A1J7J3S9</accession>
<dbReference type="InterPro" id="IPR006175">
    <property type="entry name" value="YjgF/YER057c/UK114"/>
</dbReference>
<evidence type="ECO:0000313" key="1">
    <source>
        <dbReference type="EMBL" id="OIW24480.1"/>
    </source>
</evidence>
<dbReference type="Pfam" id="PF01042">
    <property type="entry name" value="Ribonuc_L-PSP"/>
    <property type="match status" value="1"/>
</dbReference>
<name>A0A1J7J3S9_9PEZI</name>
<gene>
    <name evidence="1" type="ORF">CONLIGDRAFT_648630</name>
</gene>
<dbReference type="EMBL" id="KV875103">
    <property type="protein sequence ID" value="OIW24480.1"/>
    <property type="molecule type" value="Genomic_DNA"/>
</dbReference>
<protein>
    <submittedName>
        <fullName evidence="1">YjgF-like protein</fullName>
    </submittedName>
</protein>
<dbReference type="Proteomes" id="UP000182658">
    <property type="component" value="Unassembled WGS sequence"/>
</dbReference>
<dbReference type="SUPFAM" id="SSF55298">
    <property type="entry name" value="YjgF-like"/>
    <property type="match status" value="1"/>
</dbReference>
<dbReference type="InParanoid" id="A0A1J7J3S9"/>
<dbReference type="InterPro" id="IPR035959">
    <property type="entry name" value="RutC-like_sf"/>
</dbReference>
<keyword evidence="2" id="KW-1185">Reference proteome</keyword>
<evidence type="ECO:0000313" key="2">
    <source>
        <dbReference type="Proteomes" id="UP000182658"/>
    </source>
</evidence>
<dbReference type="OrthoDB" id="309640at2759"/>
<organism evidence="1 2">
    <name type="scientific">Coniochaeta ligniaria NRRL 30616</name>
    <dbReference type="NCBI Taxonomy" id="1408157"/>
    <lineage>
        <taxon>Eukaryota</taxon>
        <taxon>Fungi</taxon>
        <taxon>Dikarya</taxon>
        <taxon>Ascomycota</taxon>
        <taxon>Pezizomycotina</taxon>
        <taxon>Sordariomycetes</taxon>
        <taxon>Sordariomycetidae</taxon>
        <taxon>Coniochaetales</taxon>
        <taxon>Coniochaetaceae</taxon>
        <taxon>Coniochaeta</taxon>
    </lineage>
</organism>